<dbReference type="InterPro" id="IPR035034">
    <property type="entry name" value="Grb14_SH2"/>
</dbReference>
<dbReference type="Pfam" id="PF21989">
    <property type="entry name" value="RA_2"/>
    <property type="match status" value="1"/>
</dbReference>
<keyword evidence="5 6" id="KW-0727">SH2 domain</keyword>
<keyword evidence="4" id="KW-0597">Phosphoprotein</keyword>
<dbReference type="FunFam" id="2.30.29.30:FF:000714">
    <property type="entry name" value="Growth factor receptor-bound protein 14"/>
    <property type="match status" value="1"/>
</dbReference>
<dbReference type="SMART" id="SM00314">
    <property type="entry name" value="RA"/>
    <property type="match status" value="1"/>
</dbReference>
<dbReference type="InterPro" id="IPR000980">
    <property type="entry name" value="SH2"/>
</dbReference>
<comment type="similarity">
    <text evidence="2">Belongs to the GRB7/10/14 family.</text>
</comment>
<dbReference type="Gene3D" id="2.30.29.30">
    <property type="entry name" value="Pleckstrin-homology domain (PH domain)/Phosphotyrosine-binding domain (PTB)"/>
    <property type="match status" value="1"/>
</dbReference>
<dbReference type="SMART" id="SM00252">
    <property type="entry name" value="SH2"/>
    <property type="match status" value="1"/>
</dbReference>
<dbReference type="Gene3D" id="3.10.20.90">
    <property type="entry name" value="Phosphatidylinositol 3-kinase Catalytic Subunit, Chain A, domain 1"/>
    <property type="match status" value="1"/>
</dbReference>
<dbReference type="Ensembl" id="ENSPTRT00000106582.1">
    <property type="protein sequence ID" value="ENSPTRP00000077245.1"/>
    <property type="gene ID" value="ENSPTRG00000012587.5"/>
</dbReference>
<dbReference type="InterPro" id="IPR001849">
    <property type="entry name" value="PH_domain"/>
</dbReference>
<dbReference type="Pfam" id="PF00017">
    <property type="entry name" value="SH2"/>
    <property type="match status" value="1"/>
</dbReference>
<accession>A0A2I3SJQ3</accession>
<evidence type="ECO:0000259" key="8">
    <source>
        <dbReference type="PROSITE" id="PS50003"/>
    </source>
</evidence>
<feature type="domain" description="SH2" evidence="7">
    <location>
        <begin position="406"/>
        <end position="502"/>
    </location>
</feature>
<dbReference type="PANTHER" id="PTHR11243">
    <property type="entry name" value="GROWTH FACTOR RECEPTOR-BOUND PROTEIN"/>
    <property type="match status" value="1"/>
</dbReference>
<dbReference type="Bgee" id="ENSPTRG00000012587">
    <property type="expression patterns" value="Expressed in liver and 13 other cell types or tissues"/>
</dbReference>
<dbReference type="InterPro" id="IPR015042">
    <property type="entry name" value="BPS-dom"/>
</dbReference>
<dbReference type="Gene3D" id="3.30.505.10">
    <property type="entry name" value="SH2 domain"/>
    <property type="match status" value="1"/>
</dbReference>
<dbReference type="GO" id="GO:0005737">
    <property type="term" value="C:cytoplasm"/>
    <property type="evidence" value="ECO:0007669"/>
    <property type="project" value="UniProtKB-SubCell"/>
</dbReference>
<dbReference type="PRINTS" id="PR00401">
    <property type="entry name" value="SH2DOMAIN"/>
</dbReference>
<reference evidence="10 11" key="1">
    <citation type="journal article" date="2005" name="Nature">
        <title>Initial sequence of the chimpanzee genome and comparison with the human genome.</title>
        <authorList>
            <consortium name="Chimpanzee sequencing and analysis consortium"/>
        </authorList>
    </citation>
    <scope>NUCLEOTIDE SEQUENCE [LARGE SCALE GENOMIC DNA]</scope>
</reference>
<dbReference type="InterPro" id="IPR039665">
    <property type="entry name" value="PH_APBB1IP"/>
</dbReference>
<comment type="subcellular location">
    <subcellularLocation>
        <location evidence="1">Cytoplasm</location>
    </subcellularLocation>
</comment>
<evidence type="ECO:0000256" key="2">
    <source>
        <dbReference type="ARBA" id="ARBA00006708"/>
    </source>
</evidence>
<name>A0A2I3SJQ3_PANTR</name>
<dbReference type="FunFam" id="3.30.505.10:FF:000015">
    <property type="entry name" value="Growth factor receptor-bound protein 10 isoform X1"/>
    <property type="match status" value="1"/>
</dbReference>
<dbReference type="AlphaFoldDB" id="A0A2I3SJQ3"/>
<dbReference type="SUPFAM" id="SSF55550">
    <property type="entry name" value="SH2 domain"/>
    <property type="match status" value="1"/>
</dbReference>
<dbReference type="VGNC" id="VGNC:1952">
    <property type="gene designation" value="GRB14"/>
</dbReference>
<dbReference type="PROSITE" id="PS50200">
    <property type="entry name" value="RA"/>
    <property type="match status" value="1"/>
</dbReference>
<evidence type="ECO:0000313" key="11">
    <source>
        <dbReference type="Proteomes" id="UP000002277"/>
    </source>
</evidence>
<evidence type="ECO:0000259" key="9">
    <source>
        <dbReference type="PROSITE" id="PS50200"/>
    </source>
</evidence>
<dbReference type="SUPFAM" id="SSF50729">
    <property type="entry name" value="PH domain-like"/>
    <property type="match status" value="1"/>
</dbReference>
<proteinExistence type="inferred from homology"/>
<dbReference type="SUPFAM" id="SSF54236">
    <property type="entry name" value="Ubiquitin-like"/>
    <property type="match status" value="1"/>
</dbReference>
<evidence type="ECO:0000259" key="7">
    <source>
        <dbReference type="PROSITE" id="PS50001"/>
    </source>
</evidence>
<keyword evidence="3" id="KW-0963">Cytoplasm</keyword>
<dbReference type="PROSITE" id="PS50001">
    <property type="entry name" value="SH2"/>
    <property type="match status" value="1"/>
</dbReference>
<dbReference type="PROSITE" id="PS50003">
    <property type="entry name" value="PH_DOMAIN"/>
    <property type="match status" value="1"/>
</dbReference>
<dbReference type="Pfam" id="PF08947">
    <property type="entry name" value="BPS"/>
    <property type="match status" value="1"/>
</dbReference>
<dbReference type="CDD" id="cd10414">
    <property type="entry name" value="SH2_Grb14"/>
    <property type="match status" value="1"/>
</dbReference>
<dbReference type="InterPro" id="IPR036860">
    <property type="entry name" value="SH2_dom_sf"/>
</dbReference>
<evidence type="ECO:0000256" key="1">
    <source>
        <dbReference type="ARBA" id="ARBA00004496"/>
    </source>
</evidence>
<reference evidence="10" key="2">
    <citation type="submission" date="2025-08" db="UniProtKB">
        <authorList>
            <consortium name="Ensembl"/>
        </authorList>
    </citation>
    <scope>IDENTIFICATION</scope>
</reference>
<dbReference type="GeneTree" id="ENSGT00940000158609"/>
<dbReference type="CDD" id="cd01259">
    <property type="entry name" value="PH_APBB1IP"/>
    <property type="match status" value="1"/>
</dbReference>
<evidence type="ECO:0000256" key="6">
    <source>
        <dbReference type="PROSITE-ProRule" id="PRU00191"/>
    </source>
</evidence>
<protein>
    <submittedName>
        <fullName evidence="10">Growth factor receptor bound protein 14</fullName>
    </submittedName>
</protein>
<feature type="domain" description="PH" evidence="8">
    <location>
        <begin position="201"/>
        <end position="309"/>
    </location>
</feature>
<evidence type="ECO:0000313" key="10">
    <source>
        <dbReference type="Ensembl" id="ENSPTRP00000077245.1"/>
    </source>
</evidence>
<dbReference type="EMBL" id="AACZ04058480">
    <property type="status" value="NOT_ANNOTATED_CDS"/>
    <property type="molecule type" value="Genomic_DNA"/>
</dbReference>
<dbReference type="SMART" id="SM00233">
    <property type="entry name" value="PH"/>
    <property type="match status" value="1"/>
</dbReference>
<gene>
    <name evidence="10 12" type="primary">GRB14</name>
</gene>
<dbReference type="Pfam" id="PF00169">
    <property type="entry name" value="PH"/>
    <property type="match status" value="1"/>
</dbReference>
<feature type="domain" description="Ras-associating" evidence="9">
    <location>
        <begin position="106"/>
        <end position="157"/>
    </location>
</feature>
<dbReference type="PANTHER" id="PTHR11243:SF22">
    <property type="entry name" value="GROWTH FACTOR RECEPTOR-BOUND PROTEIN 14"/>
    <property type="match status" value="1"/>
</dbReference>
<evidence type="ECO:0000256" key="5">
    <source>
        <dbReference type="ARBA" id="ARBA00022999"/>
    </source>
</evidence>
<evidence type="ECO:0000256" key="3">
    <source>
        <dbReference type="ARBA" id="ARBA00022490"/>
    </source>
</evidence>
<dbReference type="Proteomes" id="UP000002277">
    <property type="component" value="Chromosome 2B"/>
</dbReference>
<sequence>MTTSLQDGQSAASRAAARDSPLAAQVCGAAQGRGDAHDLAPAPWLHARALLPLPDGTRGCAADRRKKKDLDVPEMPSIPNPFPELCCSPFTSVLSADLFPKANSRKKQVIKVYSEDETSRALDVPSDITARDVCQLLILKNHYIDDHSWTLFEHLPHIGVGKDTELLSHIIFLFILFSFFPSDHVFSDSQLIDMFLSSSTYPEIHGFLHAKEQGKKSWKKIYFFLRRSGLYFSTKGTSKEPRHLQFFSEFGNSDIYVSLAGKKKHGAPTNYGFCFKPNKAGGPRDLKMLCAEEEQSRTCWVTAIRLLKYGMQLYQNYMHPYQGRSGCSSQSISPMRSISENSLVAMDFSGQKSRVIENPTEALSVAVEEGLAWRKKGCLRLGTHGSPTASSQSSATNMAIHRSQPWFHHKISRDEAQRLIIQQGLVDGVFLVRDSQSNPKTFVLSMSHGQKIKHFQIIPVEDDGEMFHTLDDGHTRFTDLIQLVEFYQLNKGVLPCKLKHYCARIAL</sequence>
<dbReference type="InterPro" id="IPR011993">
    <property type="entry name" value="PH-like_dom_sf"/>
</dbReference>
<evidence type="ECO:0000256" key="4">
    <source>
        <dbReference type="ARBA" id="ARBA00022553"/>
    </source>
</evidence>
<reference evidence="10" key="3">
    <citation type="submission" date="2025-09" db="UniProtKB">
        <authorList>
            <consortium name="Ensembl"/>
        </authorList>
    </citation>
    <scope>IDENTIFICATION</scope>
</reference>
<dbReference type="InterPro" id="IPR000159">
    <property type="entry name" value="RA_dom"/>
</dbReference>
<dbReference type="GO" id="GO:0007165">
    <property type="term" value="P:signal transduction"/>
    <property type="evidence" value="ECO:0007669"/>
    <property type="project" value="InterPro"/>
</dbReference>
<evidence type="ECO:0000313" key="12">
    <source>
        <dbReference type="VGNC" id="VGNC:1952"/>
    </source>
</evidence>
<dbReference type="InterPro" id="IPR029071">
    <property type="entry name" value="Ubiquitin-like_domsf"/>
</dbReference>
<dbReference type="InterPro" id="IPR039664">
    <property type="entry name" value="GRB/APBB1IP"/>
</dbReference>
<organism evidence="10 11">
    <name type="scientific">Pan troglodytes</name>
    <name type="common">Chimpanzee</name>
    <dbReference type="NCBI Taxonomy" id="9598"/>
    <lineage>
        <taxon>Eukaryota</taxon>
        <taxon>Metazoa</taxon>
        <taxon>Chordata</taxon>
        <taxon>Craniata</taxon>
        <taxon>Vertebrata</taxon>
        <taxon>Euteleostomi</taxon>
        <taxon>Mammalia</taxon>
        <taxon>Eutheria</taxon>
        <taxon>Euarchontoglires</taxon>
        <taxon>Primates</taxon>
        <taxon>Haplorrhini</taxon>
        <taxon>Catarrhini</taxon>
        <taxon>Hominidae</taxon>
        <taxon>Pan</taxon>
    </lineage>
</organism>
<keyword evidence="11" id="KW-1185">Reference proteome</keyword>